<dbReference type="AlphaFoldDB" id="A0A1G8M393"/>
<dbReference type="PANTHER" id="PTHR18895:SF74">
    <property type="entry name" value="MTRF1L RELEASE FACTOR GLUTAMINE METHYLTRANSFERASE"/>
    <property type="match status" value="1"/>
</dbReference>
<evidence type="ECO:0000256" key="3">
    <source>
        <dbReference type="ARBA" id="ARBA00022691"/>
    </source>
</evidence>
<gene>
    <name evidence="5" type="primary">prmC</name>
    <name evidence="8" type="ORF">SAMN05216352_109175</name>
</gene>
<reference evidence="8 9" key="1">
    <citation type="submission" date="2016-10" db="EMBL/GenBank/DDBJ databases">
        <authorList>
            <person name="de Groot N.N."/>
        </authorList>
    </citation>
    <scope>NUCLEOTIDE SEQUENCE [LARGE SCALE GENOMIC DNA]</scope>
    <source>
        <strain evidence="9">P4B,CCM 7963,CECT 7998,DSM 25260,IBRC-M 10614,KCTC 13821</strain>
    </source>
</reference>
<feature type="binding site" evidence="5">
    <location>
        <position position="147"/>
    </location>
    <ligand>
        <name>S-adenosyl-L-methionine</name>
        <dbReference type="ChEBI" id="CHEBI:59789"/>
    </ligand>
</feature>
<organism evidence="8 9">
    <name type="scientific">Alteribacillus bidgolensis</name>
    <dbReference type="NCBI Taxonomy" id="930129"/>
    <lineage>
        <taxon>Bacteria</taxon>
        <taxon>Bacillati</taxon>
        <taxon>Bacillota</taxon>
        <taxon>Bacilli</taxon>
        <taxon>Bacillales</taxon>
        <taxon>Bacillaceae</taxon>
        <taxon>Alteribacillus</taxon>
    </lineage>
</organism>
<dbReference type="Proteomes" id="UP000199017">
    <property type="component" value="Unassembled WGS sequence"/>
</dbReference>
<evidence type="ECO:0000256" key="1">
    <source>
        <dbReference type="ARBA" id="ARBA00022603"/>
    </source>
</evidence>
<comment type="similarity">
    <text evidence="5">Belongs to the protein N5-glutamine methyltransferase family. PrmC subfamily.</text>
</comment>
<dbReference type="InterPro" id="IPR029063">
    <property type="entry name" value="SAM-dependent_MTases_sf"/>
</dbReference>
<dbReference type="HAMAP" id="MF_02126">
    <property type="entry name" value="RF_methyltr_PrmC"/>
    <property type="match status" value="1"/>
</dbReference>
<dbReference type="GO" id="GO:0102559">
    <property type="term" value="F:peptide chain release factor N(5)-glutamine methyltransferase activity"/>
    <property type="evidence" value="ECO:0007669"/>
    <property type="project" value="UniProtKB-EC"/>
</dbReference>
<dbReference type="RefSeq" id="WP_091586571.1">
    <property type="nucleotide sequence ID" value="NZ_FNDU01000009.1"/>
</dbReference>
<sequence>MKKPAFVYEALKWASSFLAENGREQRAADVLMRHHLQKDWTDFHLSRRDELNEDVWEAFQRDVFLYGKGIPVQHLMGYEEFFGRRFNVSEDVLIPRPETEELVEGVLSWLKLHHKKSASVADIGTGSGAIAVTLALEFSDLQVTAVELNDAALHMAEKNAESLQAEVSFLKGDLLEPLQRKEKKWDVIVSNPPYIPKNEWVQLDSLVKDHEPELALIGQGEDGLYCYRKMAAHLSNVLKKDGLAAFEIGEKQGKEVAAIFQKALPDAKVDVRLDINGKERMVFCERGRI</sequence>
<dbReference type="InterPro" id="IPR050320">
    <property type="entry name" value="N5-glutamine_MTase"/>
</dbReference>
<evidence type="ECO:0000313" key="8">
    <source>
        <dbReference type="EMBL" id="SDI61840.1"/>
    </source>
</evidence>
<feature type="binding site" evidence="5">
    <location>
        <begin position="124"/>
        <end position="128"/>
    </location>
    <ligand>
        <name>S-adenosyl-L-methionine</name>
        <dbReference type="ChEBI" id="CHEBI:59789"/>
    </ligand>
</feature>
<dbReference type="CDD" id="cd02440">
    <property type="entry name" value="AdoMet_MTases"/>
    <property type="match status" value="1"/>
</dbReference>
<name>A0A1G8M393_9BACI</name>
<dbReference type="Gene3D" id="1.10.8.10">
    <property type="entry name" value="DNA helicase RuvA subunit, C-terminal domain"/>
    <property type="match status" value="1"/>
</dbReference>
<dbReference type="OrthoDB" id="9800643at2"/>
<dbReference type="Gene3D" id="3.40.50.150">
    <property type="entry name" value="Vaccinia Virus protein VP39"/>
    <property type="match status" value="1"/>
</dbReference>
<dbReference type="STRING" id="930129.SAMN05216352_109175"/>
<comment type="function">
    <text evidence="5">Methylates the class 1 translation termination release factors RF1/PrfA and RF2/PrfB on the glutamine residue of the universally conserved GGQ motif.</text>
</comment>
<dbReference type="PROSITE" id="PS00092">
    <property type="entry name" value="N6_MTASE"/>
    <property type="match status" value="1"/>
</dbReference>
<dbReference type="InterPro" id="IPR019874">
    <property type="entry name" value="RF_methyltr_PrmC"/>
</dbReference>
<feature type="binding site" evidence="5">
    <location>
        <position position="191"/>
    </location>
    <ligand>
        <name>S-adenosyl-L-methionine</name>
        <dbReference type="ChEBI" id="CHEBI:59789"/>
    </ligand>
</feature>
<accession>A0A1G8M393</accession>
<dbReference type="InterPro" id="IPR004556">
    <property type="entry name" value="HemK-like"/>
</dbReference>
<proteinExistence type="inferred from homology"/>
<dbReference type="EMBL" id="FNDU01000009">
    <property type="protein sequence ID" value="SDI61840.1"/>
    <property type="molecule type" value="Genomic_DNA"/>
</dbReference>
<dbReference type="InterPro" id="IPR002052">
    <property type="entry name" value="DNA_methylase_N6_adenine_CS"/>
</dbReference>
<dbReference type="InterPro" id="IPR040758">
    <property type="entry name" value="PrmC_N"/>
</dbReference>
<dbReference type="Pfam" id="PF05175">
    <property type="entry name" value="MTS"/>
    <property type="match status" value="1"/>
</dbReference>
<evidence type="ECO:0000259" key="7">
    <source>
        <dbReference type="Pfam" id="PF17827"/>
    </source>
</evidence>
<evidence type="ECO:0000256" key="4">
    <source>
        <dbReference type="ARBA" id="ARBA00048391"/>
    </source>
</evidence>
<dbReference type="EC" id="2.1.1.297" evidence="5"/>
<feature type="domain" description="Release factor glutamine methyltransferase N-terminal" evidence="7">
    <location>
        <begin position="9"/>
        <end position="77"/>
    </location>
</feature>
<feature type="binding site" evidence="5">
    <location>
        <begin position="191"/>
        <end position="194"/>
    </location>
    <ligand>
        <name>substrate</name>
    </ligand>
</feature>
<feature type="domain" description="Methyltransferase small" evidence="6">
    <location>
        <begin position="112"/>
        <end position="195"/>
    </location>
</feature>
<evidence type="ECO:0000313" key="9">
    <source>
        <dbReference type="Proteomes" id="UP000199017"/>
    </source>
</evidence>
<dbReference type="InterPro" id="IPR007848">
    <property type="entry name" value="Small_mtfrase_dom"/>
</dbReference>
<keyword evidence="2 5" id="KW-0808">Transferase</keyword>
<comment type="caution">
    <text evidence="5">Lacks conserved residue(s) required for the propagation of feature annotation.</text>
</comment>
<dbReference type="GO" id="GO:0032259">
    <property type="term" value="P:methylation"/>
    <property type="evidence" value="ECO:0007669"/>
    <property type="project" value="UniProtKB-KW"/>
</dbReference>
<dbReference type="SUPFAM" id="SSF53335">
    <property type="entry name" value="S-adenosyl-L-methionine-dependent methyltransferases"/>
    <property type="match status" value="1"/>
</dbReference>
<dbReference type="GO" id="GO:0003676">
    <property type="term" value="F:nucleic acid binding"/>
    <property type="evidence" value="ECO:0007669"/>
    <property type="project" value="InterPro"/>
</dbReference>
<dbReference type="PANTHER" id="PTHR18895">
    <property type="entry name" value="HEMK METHYLTRANSFERASE"/>
    <property type="match status" value="1"/>
</dbReference>
<dbReference type="Pfam" id="PF17827">
    <property type="entry name" value="PrmC_N"/>
    <property type="match status" value="1"/>
</dbReference>
<keyword evidence="1 5" id="KW-0489">Methyltransferase</keyword>
<evidence type="ECO:0000256" key="2">
    <source>
        <dbReference type="ARBA" id="ARBA00022679"/>
    </source>
</evidence>
<keyword evidence="9" id="KW-1185">Reference proteome</keyword>
<dbReference type="NCBIfam" id="TIGR00536">
    <property type="entry name" value="hemK_fam"/>
    <property type="match status" value="1"/>
</dbReference>
<comment type="catalytic activity">
    <reaction evidence="4 5">
        <text>L-glutaminyl-[peptide chain release factor] + S-adenosyl-L-methionine = N(5)-methyl-L-glutaminyl-[peptide chain release factor] + S-adenosyl-L-homocysteine + H(+)</text>
        <dbReference type="Rhea" id="RHEA:42896"/>
        <dbReference type="Rhea" id="RHEA-COMP:10271"/>
        <dbReference type="Rhea" id="RHEA-COMP:10272"/>
        <dbReference type="ChEBI" id="CHEBI:15378"/>
        <dbReference type="ChEBI" id="CHEBI:30011"/>
        <dbReference type="ChEBI" id="CHEBI:57856"/>
        <dbReference type="ChEBI" id="CHEBI:59789"/>
        <dbReference type="ChEBI" id="CHEBI:61891"/>
        <dbReference type="EC" id="2.1.1.297"/>
    </reaction>
</comment>
<dbReference type="NCBIfam" id="TIGR03534">
    <property type="entry name" value="RF_mod_PrmC"/>
    <property type="match status" value="1"/>
</dbReference>
<protein>
    <recommendedName>
        <fullName evidence="5">Release factor glutamine methyltransferase</fullName>
        <shortName evidence="5">RF MTase</shortName>
        <ecNumber evidence="5">2.1.1.297</ecNumber>
    </recommendedName>
    <alternativeName>
        <fullName evidence="5">N5-glutamine methyltransferase PrmC</fullName>
    </alternativeName>
    <alternativeName>
        <fullName evidence="5">Protein-(glutamine-N5) MTase PrmC</fullName>
    </alternativeName>
    <alternativeName>
        <fullName evidence="5">Protein-glutamine N-methyltransferase PrmC</fullName>
    </alternativeName>
</protein>
<evidence type="ECO:0000259" key="6">
    <source>
        <dbReference type="Pfam" id="PF05175"/>
    </source>
</evidence>
<keyword evidence="3 5" id="KW-0949">S-adenosyl-L-methionine</keyword>
<evidence type="ECO:0000256" key="5">
    <source>
        <dbReference type="HAMAP-Rule" id="MF_02126"/>
    </source>
</evidence>